<evidence type="ECO:0000313" key="4">
    <source>
        <dbReference type="EMBL" id="MDA0142253.1"/>
    </source>
</evidence>
<keyword evidence="2" id="KW-0732">Signal</keyword>
<dbReference type="Pfam" id="PF13458">
    <property type="entry name" value="Peripla_BP_6"/>
    <property type="match status" value="1"/>
</dbReference>
<organism evidence="4 5">
    <name type="scientific">Solirubrobacter deserti</name>
    <dbReference type="NCBI Taxonomy" id="2282478"/>
    <lineage>
        <taxon>Bacteria</taxon>
        <taxon>Bacillati</taxon>
        <taxon>Actinomycetota</taxon>
        <taxon>Thermoleophilia</taxon>
        <taxon>Solirubrobacterales</taxon>
        <taxon>Solirubrobacteraceae</taxon>
        <taxon>Solirubrobacter</taxon>
    </lineage>
</organism>
<evidence type="ECO:0000256" key="2">
    <source>
        <dbReference type="ARBA" id="ARBA00022729"/>
    </source>
</evidence>
<dbReference type="SUPFAM" id="SSF53822">
    <property type="entry name" value="Periplasmic binding protein-like I"/>
    <property type="match status" value="1"/>
</dbReference>
<evidence type="ECO:0000256" key="1">
    <source>
        <dbReference type="ARBA" id="ARBA00010062"/>
    </source>
</evidence>
<dbReference type="InterPro" id="IPR028082">
    <property type="entry name" value="Peripla_BP_I"/>
</dbReference>
<protein>
    <submittedName>
        <fullName evidence="4">ABC transporter substrate-binding protein</fullName>
    </submittedName>
</protein>
<name>A0ABT4RUJ0_9ACTN</name>
<gene>
    <name evidence="4" type="ORF">OJ962_32515</name>
</gene>
<dbReference type="RefSeq" id="WP_270006886.1">
    <property type="nucleotide sequence ID" value="NZ_JAPCID010000080.1"/>
</dbReference>
<dbReference type="Proteomes" id="UP001147700">
    <property type="component" value="Unassembled WGS sequence"/>
</dbReference>
<reference evidence="4" key="1">
    <citation type="submission" date="2022-10" db="EMBL/GenBank/DDBJ databases">
        <title>The WGS of Solirubrobacter sp. CPCC 204708.</title>
        <authorList>
            <person name="Jiang Z."/>
        </authorList>
    </citation>
    <scope>NUCLEOTIDE SEQUENCE</scope>
    <source>
        <strain evidence="4">CPCC 204708</strain>
    </source>
</reference>
<evidence type="ECO:0000259" key="3">
    <source>
        <dbReference type="Pfam" id="PF13458"/>
    </source>
</evidence>
<proteinExistence type="inferred from homology"/>
<dbReference type="InterPro" id="IPR051010">
    <property type="entry name" value="BCAA_transport"/>
</dbReference>
<dbReference type="Gene3D" id="3.40.50.2300">
    <property type="match status" value="2"/>
</dbReference>
<dbReference type="PANTHER" id="PTHR30483">
    <property type="entry name" value="LEUCINE-SPECIFIC-BINDING PROTEIN"/>
    <property type="match status" value="1"/>
</dbReference>
<keyword evidence="5" id="KW-1185">Reference proteome</keyword>
<dbReference type="PANTHER" id="PTHR30483:SF6">
    <property type="entry name" value="PERIPLASMIC BINDING PROTEIN OF ABC TRANSPORTER FOR NATURAL AMINO ACIDS"/>
    <property type="match status" value="1"/>
</dbReference>
<dbReference type="InterPro" id="IPR028081">
    <property type="entry name" value="Leu-bd"/>
</dbReference>
<sequence length="397" mass="42325">MLALAGCGRAGAGEGGPTVPVVVSAPVSSEPWVARSIEGGARLAVEEINEAGGLDLQGGKRRLELVVLDHGSSPATALANAREAVRRKAAVLLTDGTGVASTADVTGPAQIPTFILFQGGRNLINPQRWPHVFRLAPADAIMTRRLADYIAPANPKVALLSDDTDYGEQGREALRDAFEIDEVEVVSEHVIPRAARDLAPQVLQARRAGANRVVVWAGAATVAATVEAVHQAGWDVEVLAGQTAEDPLVRQRLAAHPEWMRSLKFVSSRITAEVGPKPFEAFRKRYEDLLGTDKVGVEQDGRDVIQPPDWAMYPYDALKLVAEAVDQVNTLGQPMLDTLNGGASIIGANGDQRSYNAEYHEGISPTDTYIAGFDGFVFGPVDDDPLAGLLHPVDQLD</sequence>
<comment type="caution">
    <text evidence="4">The sequence shown here is derived from an EMBL/GenBank/DDBJ whole genome shotgun (WGS) entry which is preliminary data.</text>
</comment>
<accession>A0ABT4RUJ0</accession>
<dbReference type="EMBL" id="JAPCID010000080">
    <property type="protein sequence ID" value="MDA0142253.1"/>
    <property type="molecule type" value="Genomic_DNA"/>
</dbReference>
<comment type="similarity">
    <text evidence="1">Belongs to the leucine-binding protein family.</text>
</comment>
<evidence type="ECO:0000313" key="5">
    <source>
        <dbReference type="Proteomes" id="UP001147700"/>
    </source>
</evidence>
<feature type="domain" description="Leucine-binding protein" evidence="3">
    <location>
        <begin position="34"/>
        <end position="351"/>
    </location>
</feature>